<feature type="region of interest" description="Disordered" evidence="1">
    <location>
        <begin position="1"/>
        <end position="43"/>
    </location>
</feature>
<feature type="region of interest" description="Disordered" evidence="1">
    <location>
        <begin position="108"/>
        <end position="157"/>
    </location>
</feature>
<evidence type="ECO:0000313" key="2">
    <source>
        <dbReference type="EMBL" id="AJE85427.1"/>
    </source>
</evidence>
<reference evidence="2 3" key="1">
    <citation type="submission" date="2015-01" db="EMBL/GenBank/DDBJ databases">
        <title>Enhanced salinomycin production by adjusting the supply of polyketide extender units in Streptomyce albus DSM 41398.</title>
        <authorList>
            <person name="Lu C."/>
        </authorList>
    </citation>
    <scope>NUCLEOTIDE SEQUENCE [LARGE SCALE GENOMIC DNA]</scope>
    <source>
        <strain evidence="3">ATCC 21838 / DSM 41398 / FERM P-419 / JCM 4703 / NBRC 107858</strain>
    </source>
</reference>
<dbReference type="EMBL" id="CP010519">
    <property type="protein sequence ID" value="AJE85427.1"/>
    <property type="molecule type" value="Genomic_DNA"/>
</dbReference>
<feature type="compositionally biased region" description="Low complexity" evidence="1">
    <location>
        <begin position="32"/>
        <end position="43"/>
    </location>
</feature>
<dbReference type="Proteomes" id="UP000031523">
    <property type="component" value="Chromosome"/>
</dbReference>
<protein>
    <submittedName>
        <fullName evidence="2">Uncharacterized protein</fullName>
    </submittedName>
</protein>
<evidence type="ECO:0000313" key="3">
    <source>
        <dbReference type="Proteomes" id="UP000031523"/>
    </source>
</evidence>
<feature type="compositionally biased region" description="Basic and acidic residues" evidence="1">
    <location>
        <begin position="133"/>
        <end position="157"/>
    </location>
</feature>
<feature type="compositionally biased region" description="Basic and acidic residues" evidence="1">
    <location>
        <begin position="12"/>
        <end position="31"/>
    </location>
</feature>
<name>A0A0B5F4Y6_STRA4</name>
<gene>
    <name evidence="2" type="ORF">SLNWT_5051</name>
</gene>
<accession>A0A0B5F4Y6</accession>
<keyword evidence="3" id="KW-1185">Reference proteome</keyword>
<evidence type="ECO:0000256" key="1">
    <source>
        <dbReference type="SAM" id="MobiDB-lite"/>
    </source>
</evidence>
<proteinExistence type="predicted"/>
<dbReference type="KEGG" id="sals:SLNWT_5051"/>
<sequence>MPGERACCPRGQADRPDSVREDSGPGREPWRGRPGVPAVAGREGVRAGARAAVVAGHHGKLRELWAASKIPYRRLPHSGTHCGSGDPRAEDCCSGDCRSRDCRSEGCRSKGCRSEGCWSRDRGAWGCRSENSGSRDCRSQGRRSQDSGSQDRRSQEH</sequence>
<organism evidence="2 3">
    <name type="scientific">Streptomyces albus (strain ATCC 21838 / DSM 41398 / FERM P-419 / JCM 4703 / NBRC 107858)</name>
    <dbReference type="NCBI Taxonomy" id="1081613"/>
    <lineage>
        <taxon>Bacteria</taxon>
        <taxon>Bacillati</taxon>
        <taxon>Actinomycetota</taxon>
        <taxon>Actinomycetes</taxon>
        <taxon>Kitasatosporales</taxon>
        <taxon>Streptomycetaceae</taxon>
        <taxon>Streptomyces</taxon>
    </lineage>
</organism>
<dbReference type="AlphaFoldDB" id="A0A0B5F4Y6"/>